<dbReference type="AlphaFoldDB" id="A0A4C1XCB1"/>
<gene>
    <name evidence="1" type="ORF">EVAR_51191_1</name>
</gene>
<protein>
    <submittedName>
        <fullName evidence="1">Uncharacterized protein</fullName>
    </submittedName>
</protein>
<accession>A0A4C1XCB1</accession>
<comment type="caution">
    <text evidence="1">The sequence shown here is derived from an EMBL/GenBank/DDBJ whole genome shotgun (WGS) entry which is preliminary data.</text>
</comment>
<reference evidence="1 2" key="1">
    <citation type="journal article" date="2019" name="Commun. Biol.">
        <title>The bagworm genome reveals a unique fibroin gene that provides high tensile strength.</title>
        <authorList>
            <person name="Kono N."/>
            <person name="Nakamura H."/>
            <person name="Ohtoshi R."/>
            <person name="Tomita M."/>
            <person name="Numata K."/>
            <person name="Arakawa K."/>
        </authorList>
    </citation>
    <scope>NUCLEOTIDE SEQUENCE [LARGE SCALE GENOMIC DNA]</scope>
</reference>
<dbReference type="EMBL" id="BGZK01000802">
    <property type="protein sequence ID" value="GBP61058.1"/>
    <property type="molecule type" value="Genomic_DNA"/>
</dbReference>
<evidence type="ECO:0000313" key="1">
    <source>
        <dbReference type="EMBL" id="GBP61058.1"/>
    </source>
</evidence>
<organism evidence="1 2">
    <name type="scientific">Eumeta variegata</name>
    <name type="common">Bagworm moth</name>
    <name type="synonym">Eumeta japonica</name>
    <dbReference type="NCBI Taxonomy" id="151549"/>
    <lineage>
        <taxon>Eukaryota</taxon>
        <taxon>Metazoa</taxon>
        <taxon>Ecdysozoa</taxon>
        <taxon>Arthropoda</taxon>
        <taxon>Hexapoda</taxon>
        <taxon>Insecta</taxon>
        <taxon>Pterygota</taxon>
        <taxon>Neoptera</taxon>
        <taxon>Endopterygota</taxon>
        <taxon>Lepidoptera</taxon>
        <taxon>Glossata</taxon>
        <taxon>Ditrysia</taxon>
        <taxon>Tineoidea</taxon>
        <taxon>Psychidae</taxon>
        <taxon>Oiketicinae</taxon>
        <taxon>Eumeta</taxon>
    </lineage>
</organism>
<dbReference type="Proteomes" id="UP000299102">
    <property type="component" value="Unassembled WGS sequence"/>
</dbReference>
<proteinExistence type="predicted"/>
<name>A0A4C1XCB1_EUMVA</name>
<sequence>MVQNRNAAEKKDGSGSVIPAQYIVRRRFKAAKFHERYPATRPTDRVMWDFHPQKPLPWDDSIVKAISYDTIVQQHCRPSKRKQANNALDCNVQSLRTSGRVDECYCDF</sequence>
<evidence type="ECO:0000313" key="2">
    <source>
        <dbReference type="Proteomes" id="UP000299102"/>
    </source>
</evidence>
<keyword evidence="2" id="KW-1185">Reference proteome</keyword>